<dbReference type="OrthoDB" id="8187586at2759"/>
<evidence type="ECO:0000256" key="3">
    <source>
        <dbReference type="ARBA" id="ARBA00022989"/>
    </source>
</evidence>
<comment type="subcellular location">
    <subcellularLocation>
        <location evidence="1">Membrane</location>
        <topology evidence="1">Multi-pass membrane protein</topology>
    </subcellularLocation>
</comment>
<name>A0A232F508_9HYME</name>
<evidence type="ECO:0000256" key="1">
    <source>
        <dbReference type="ARBA" id="ARBA00004141"/>
    </source>
</evidence>
<dbReference type="InterPro" id="IPR008253">
    <property type="entry name" value="Marvel"/>
</dbReference>
<comment type="caution">
    <text evidence="7">The sequence shown here is derived from an EMBL/GenBank/DDBJ whole genome shotgun (WGS) entry which is preliminary data.</text>
</comment>
<dbReference type="EMBL" id="NNAY01000965">
    <property type="protein sequence ID" value="OXU25702.1"/>
    <property type="molecule type" value="Genomic_DNA"/>
</dbReference>
<dbReference type="AlphaFoldDB" id="A0A232F508"/>
<feature type="domain" description="MARVEL" evidence="6">
    <location>
        <begin position="25"/>
        <end position="164"/>
    </location>
</feature>
<dbReference type="GO" id="GO:0005886">
    <property type="term" value="C:plasma membrane"/>
    <property type="evidence" value="ECO:0007669"/>
    <property type="project" value="TreeGrafter"/>
</dbReference>
<sequence length="169" mass="18846">MADEGGMQSTHVAKEEDFDAVNSKSIVLKVVQVVISIFAVGLIVDPFDSFHQIFNHPPKPKLDDIAVIYVTIAGFIMINAILILGHLLGDRMPKRTSVLFSATGAIMHIVAGSVIIHNWRKLHGNYAYIYNSNTYPSKQYQDMLIAGAFFTFVDALVFAVDVFFTIKYF</sequence>
<evidence type="ECO:0000313" key="7">
    <source>
        <dbReference type="EMBL" id="OXU25702.1"/>
    </source>
</evidence>
<feature type="transmembrane region" description="Helical" evidence="5">
    <location>
        <begin position="65"/>
        <end position="85"/>
    </location>
</feature>
<protein>
    <recommendedName>
        <fullName evidence="6">MARVEL domain-containing protein</fullName>
    </recommendedName>
</protein>
<evidence type="ECO:0000259" key="6">
    <source>
        <dbReference type="Pfam" id="PF01284"/>
    </source>
</evidence>
<keyword evidence="8" id="KW-1185">Reference proteome</keyword>
<dbReference type="GO" id="GO:0019991">
    <property type="term" value="P:septate junction assembly"/>
    <property type="evidence" value="ECO:0007669"/>
    <property type="project" value="InterPro"/>
</dbReference>
<reference evidence="7 8" key="1">
    <citation type="journal article" date="2017" name="Curr. Biol.">
        <title>The Evolution of Venom by Co-option of Single-Copy Genes.</title>
        <authorList>
            <person name="Martinson E.O."/>
            <person name="Mrinalini"/>
            <person name="Kelkar Y.D."/>
            <person name="Chang C.H."/>
            <person name="Werren J.H."/>
        </authorList>
    </citation>
    <scope>NUCLEOTIDE SEQUENCE [LARGE SCALE GENOMIC DNA]</scope>
    <source>
        <strain evidence="7 8">Alberta</strain>
        <tissue evidence="7">Whole body</tissue>
    </source>
</reference>
<feature type="transmembrane region" description="Helical" evidence="5">
    <location>
        <begin position="26"/>
        <end position="45"/>
    </location>
</feature>
<dbReference type="PANTHER" id="PTHR36692">
    <property type="entry name" value="PROTEIN SNAKESKIN"/>
    <property type="match status" value="1"/>
</dbReference>
<dbReference type="PANTHER" id="PTHR36692:SF2">
    <property type="entry name" value="GEO12064P1"/>
    <property type="match status" value="1"/>
</dbReference>
<gene>
    <name evidence="7" type="ORF">TSAR_014131</name>
</gene>
<evidence type="ECO:0000256" key="5">
    <source>
        <dbReference type="SAM" id="Phobius"/>
    </source>
</evidence>
<accession>A0A232F508</accession>
<evidence type="ECO:0000256" key="4">
    <source>
        <dbReference type="ARBA" id="ARBA00023136"/>
    </source>
</evidence>
<dbReference type="Pfam" id="PF01284">
    <property type="entry name" value="MARVEL"/>
    <property type="match status" value="1"/>
</dbReference>
<organism evidence="7 8">
    <name type="scientific">Trichomalopsis sarcophagae</name>
    <dbReference type="NCBI Taxonomy" id="543379"/>
    <lineage>
        <taxon>Eukaryota</taxon>
        <taxon>Metazoa</taxon>
        <taxon>Ecdysozoa</taxon>
        <taxon>Arthropoda</taxon>
        <taxon>Hexapoda</taxon>
        <taxon>Insecta</taxon>
        <taxon>Pterygota</taxon>
        <taxon>Neoptera</taxon>
        <taxon>Endopterygota</taxon>
        <taxon>Hymenoptera</taxon>
        <taxon>Apocrita</taxon>
        <taxon>Proctotrupomorpha</taxon>
        <taxon>Chalcidoidea</taxon>
        <taxon>Pteromalidae</taxon>
        <taxon>Pteromalinae</taxon>
        <taxon>Trichomalopsis</taxon>
    </lineage>
</organism>
<evidence type="ECO:0000256" key="2">
    <source>
        <dbReference type="ARBA" id="ARBA00022692"/>
    </source>
</evidence>
<feature type="transmembrane region" description="Helical" evidence="5">
    <location>
        <begin position="143"/>
        <end position="166"/>
    </location>
</feature>
<proteinExistence type="predicted"/>
<dbReference type="InterPro" id="IPR038976">
    <property type="entry name" value="Ssk"/>
</dbReference>
<keyword evidence="4 5" id="KW-0472">Membrane</keyword>
<evidence type="ECO:0000313" key="8">
    <source>
        <dbReference type="Proteomes" id="UP000215335"/>
    </source>
</evidence>
<keyword evidence="3 5" id="KW-1133">Transmembrane helix</keyword>
<keyword evidence="2 5" id="KW-0812">Transmembrane</keyword>
<feature type="transmembrane region" description="Helical" evidence="5">
    <location>
        <begin position="97"/>
        <end position="116"/>
    </location>
</feature>
<dbReference type="Proteomes" id="UP000215335">
    <property type="component" value="Unassembled WGS sequence"/>
</dbReference>